<evidence type="ECO:0000256" key="1">
    <source>
        <dbReference type="SAM" id="MobiDB-lite"/>
    </source>
</evidence>
<dbReference type="Proteomes" id="UP000326198">
    <property type="component" value="Unassembled WGS sequence"/>
</dbReference>
<keyword evidence="2" id="KW-0812">Transmembrane</keyword>
<feature type="transmembrane region" description="Helical" evidence="2">
    <location>
        <begin position="27"/>
        <end position="46"/>
    </location>
</feature>
<reference evidence="3 4" key="1">
    <citation type="submission" date="2019-04" db="EMBL/GenBank/DDBJ databases">
        <title>Friends and foes A comparative genomics studyof 23 Aspergillus species from section Flavi.</title>
        <authorList>
            <consortium name="DOE Joint Genome Institute"/>
            <person name="Kjaerbolling I."/>
            <person name="Vesth T."/>
            <person name="Frisvad J.C."/>
            <person name="Nybo J.L."/>
            <person name="Theobald S."/>
            <person name="Kildgaard S."/>
            <person name="Isbrandt T."/>
            <person name="Kuo A."/>
            <person name="Sato A."/>
            <person name="Lyhne E.K."/>
            <person name="Kogle M.E."/>
            <person name="Wiebenga A."/>
            <person name="Kun R.S."/>
            <person name="Lubbers R.J."/>
            <person name="Makela M.R."/>
            <person name="Barry K."/>
            <person name="Chovatia M."/>
            <person name="Clum A."/>
            <person name="Daum C."/>
            <person name="Haridas S."/>
            <person name="He G."/>
            <person name="LaButti K."/>
            <person name="Lipzen A."/>
            <person name="Mondo S."/>
            <person name="Riley R."/>
            <person name="Salamov A."/>
            <person name="Simmons B.A."/>
            <person name="Magnuson J.K."/>
            <person name="Henrissat B."/>
            <person name="Mortensen U.H."/>
            <person name="Larsen T.O."/>
            <person name="Devries R.P."/>
            <person name="Grigoriev I.V."/>
            <person name="Machida M."/>
            <person name="Baker S.E."/>
            <person name="Andersen M.R."/>
        </authorList>
    </citation>
    <scope>NUCLEOTIDE SEQUENCE [LARGE SCALE GENOMIC DNA]</scope>
    <source>
        <strain evidence="3 4">IBT 29228</strain>
    </source>
</reference>
<dbReference type="AlphaFoldDB" id="A0A5N7BA57"/>
<evidence type="ECO:0000256" key="2">
    <source>
        <dbReference type="SAM" id="Phobius"/>
    </source>
</evidence>
<sequence length="52" mass="5950">MLSTAQVFGKRKAKKKRNKKTPPEKRHFLSMTLYISGLIMALSYLFPCALCC</sequence>
<keyword evidence="2" id="KW-1133">Transmembrane helix</keyword>
<feature type="compositionally biased region" description="Basic residues" evidence="1">
    <location>
        <begin position="9"/>
        <end position="20"/>
    </location>
</feature>
<dbReference type="EMBL" id="ML736205">
    <property type="protein sequence ID" value="KAE8378645.1"/>
    <property type="molecule type" value="Genomic_DNA"/>
</dbReference>
<evidence type="ECO:0000313" key="4">
    <source>
        <dbReference type="Proteomes" id="UP000326198"/>
    </source>
</evidence>
<proteinExistence type="predicted"/>
<gene>
    <name evidence="3" type="ORF">BDV26DRAFT_261288</name>
</gene>
<organism evidence="3 4">
    <name type="scientific">Aspergillus bertholletiae</name>
    <dbReference type="NCBI Taxonomy" id="1226010"/>
    <lineage>
        <taxon>Eukaryota</taxon>
        <taxon>Fungi</taxon>
        <taxon>Dikarya</taxon>
        <taxon>Ascomycota</taxon>
        <taxon>Pezizomycotina</taxon>
        <taxon>Eurotiomycetes</taxon>
        <taxon>Eurotiomycetidae</taxon>
        <taxon>Eurotiales</taxon>
        <taxon>Aspergillaceae</taxon>
        <taxon>Aspergillus</taxon>
        <taxon>Aspergillus subgen. Circumdati</taxon>
    </lineage>
</organism>
<keyword evidence="4" id="KW-1185">Reference proteome</keyword>
<name>A0A5N7BA57_9EURO</name>
<protein>
    <submittedName>
        <fullName evidence="3">Uncharacterized protein</fullName>
    </submittedName>
</protein>
<feature type="region of interest" description="Disordered" evidence="1">
    <location>
        <begin position="1"/>
        <end position="24"/>
    </location>
</feature>
<keyword evidence="2" id="KW-0472">Membrane</keyword>
<evidence type="ECO:0000313" key="3">
    <source>
        <dbReference type="EMBL" id="KAE8378645.1"/>
    </source>
</evidence>
<accession>A0A5N7BA57</accession>